<name>A0AA88IUV7_TACVA</name>
<dbReference type="Pfam" id="PF24681">
    <property type="entry name" value="Kelch_KLHDC2_KLHL20_DRC7"/>
    <property type="match status" value="1"/>
</dbReference>
<proteinExistence type="predicted"/>
<comment type="caution">
    <text evidence="5">The sequence shown here is derived from an EMBL/GenBank/DDBJ whole genome shotgun (WGS) entry which is preliminary data.</text>
</comment>
<evidence type="ECO:0000313" key="6">
    <source>
        <dbReference type="Proteomes" id="UP001187315"/>
    </source>
</evidence>
<evidence type="ECO:0000256" key="2">
    <source>
        <dbReference type="ARBA" id="ARBA00022737"/>
    </source>
</evidence>
<dbReference type="InterPro" id="IPR052124">
    <property type="entry name" value="Rab9_kelch_effector"/>
</dbReference>
<protein>
    <recommendedName>
        <fullName evidence="4">Rab9 effector protein with kelch motifs</fullName>
    </recommendedName>
</protein>
<dbReference type="AlphaFoldDB" id="A0AA88IUV7"/>
<keyword evidence="2" id="KW-0677">Repeat</keyword>
<dbReference type="Gene3D" id="2.120.10.80">
    <property type="entry name" value="Kelch-type beta propeller"/>
    <property type="match status" value="2"/>
</dbReference>
<organism evidence="5 6">
    <name type="scientific">Tachysurus vachellii</name>
    <name type="common">Darkbarbel catfish</name>
    <name type="synonym">Pelteobagrus vachellii</name>
    <dbReference type="NCBI Taxonomy" id="175792"/>
    <lineage>
        <taxon>Eukaryota</taxon>
        <taxon>Metazoa</taxon>
        <taxon>Chordata</taxon>
        <taxon>Craniata</taxon>
        <taxon>Vertebrata</taxon>
        <taxon>Euteleostomi</taxon>
        <taxon>Actinopterygii</taxon>
        <taxon>Neopterygii</taxon>
        <taxon>Teleostei</taxon>
        <taxon>Ostariophysi</taxon>
        <taxon>Siluriformes</taxon>
        <taxon>Bagridae</taxon>
        <taxon>Tachysurus</taxon>
    </lineage>
</organism>
<dbReference type="SUPFAM" id="SSF117281">
    <property type="entry name" value="Kelch motif"/>
    <property type="match status" value="1"/>
</dbReference>
<keyword evidence="1" id="KW-0880">Kelch repeat</keyword>
<dbReference type="Proteomes" id="UP001187315">
    <property type="component" value="Unassembled WGS sequence"/>
</dbReference>
<sequence length="402" mass="44279">MVEGVGKGVTEAQHYVVHYSSIWSHLERNHSIYDLSVLADICVGNPFVVNYERIMELLPILCPEDKPREKQWYALVPRGEAPGLSVGHTCMFMPSAIGGKGQIVIVGGANPSGSFSHSFLINLDSHEWDIPAWEGLQSRYEHCSFVSESDPESLWVFGGAEQSGNRNCVQVVHTTDNANWRTLEVKGTCPSPRTYHTNSACVKDRLFVFSGGETGATPVTDPQVHIFNTVTCTWSQSESKGKPPSPRHGHAIVAVGSVIYVHGGMAGEKFHSDMFCLDTESMKWERVKAKGDVPPGTAAHSAVALGRNIYTFGGMTADGASNSMYKFQTDKQRWTLMKFEGDLPPNRLDHSMCVVPWVERTDSGVEEKGESCERETKHLCFVFGGMDTQGLIFNDCLVTVLT</sequence>
<gene>
    <name evidence="5" type="ORF">Q7C36_022409</name>
</gene>
<accession>A0AA88IUV7</accession>
<evidence type="ECO:0000313" key="5">
    <source>
        <dbReference type="EMBL" id="KAK2816138.1"/>
    </source>
</evidence>
<evidence type="ECO:0000256" key="1">
    <source>
        <dbReference type="ARBA" id="ARBA00022441"/>
    </source>
</evidence>
<dbReference type="PANTHER" id="PTHR46647">
    <property type="entry name" value="RAB9 EFFECTOR PROTEIN WITH KELCH MOTIFS"/>
    <property type="match status" value="1"/>
</dbReference>
<dbReference type="EMBL" id="JAVHJS010000025">
    <property type="protein sequence ID" value="KAK2816138.1"/>
    <property type="molecule type" value="Genomic_DNA"/>
</dbReference>
<dbReference type="PANTHER" id="PTHR46647:SF1">
    <property type="entry name" value="RAB9 EFFECTOR PROTEIN WITH KELCH MOTIFS"/>
    <property type="match status" value="1"/>
</dbReference>
<reference evidence="5" key="1">
    <citation type="submission" date="2023-08" db="EMBL/GenBank/DDBJ databases">
        <title>Pelteobagrus vachellii genome.</title>
        <authorList>
            <person name="Liu H."/>
        </authorList>
    </citation>
    <scope>NUCLEOTIDE SEQUENCE</scope>
    <source>
        <strain evidence="5">PRFRI_2022a</strain>
        <tissue evidence="5">Muscle</tissue>
    </source>
</reference>
<comment type="function">
    <text evidence="3">Rab9 effector required for endosome to trans-Golgi network (TGN) transport.</text>
</comment>
<keyword evidence="6" id="KW-1185">Reference proteome</keyword>
<dbReference type="InterPro" id="IPR015915">
    <property type="entry name" value="Kelch-typ_b-propeller"/>
</dbReference>
<evidence type="ECO:0000256" key="3">
    <source>
        <dbReference type="ARBA" id="ARBA00037224"/>
    </source>
</evidence>
<evidence type="ECO:0000256" key="4">
    <source>
        <dbReference type="ARBA" id="ARBA00039295"/>
    </source>
</evidence>